<feature type="compositionally biased region" description="Low complexity" evidence="1">
    <location>
        <begin position="142"/>
        <end position="152"/>
    </location>
</feature>
<evidence type="ECO:0000313" key="3">
    <source>
        <dbReference type="Proteomes" id="UP000215902"/>
    </source>
</evidence>
<feature type="region of interest" description="Disordered" evidence="1">
    <location>
        <begin position="404"/>
        <end position="455"/>
    </location>
</feature>
<sequence>KFIVIFHVDKEIVELSETEVLLENFQKFTLDNWRNFVGEPIARAYYNEQVWDCTILQVLPDDDYDATGTVNWLRAFRREKHCKIQTLLGLVKRVPDGRRQRFLPLENLQTESESDCQRSPSSFSRSVRLPQAEDSARAVQQSPSSLPLLPLPETRNPSAQLAVETAPPETPKSLPHHGQNDRCRSQQSAAELLSPSDQPGALRFNAAAADVASLNFGTGGLDLLKARMEAKLGVSLTSPLGLCYLGLHTLRRTSACMTTISELKQCMSRAAAAAATTFGPVDADAEWKPIATWPDYIDFIKNPPALEWMTRLLLPCKADDLGSTIRRMVRRILSPEMLAAVNYNGKGLGALSGSELGDTELAFRSVFLPSILWTMKAMYRDAAERPKDRDVELAVIAALKLGKDGRSRGRQGPTESGSQASAARVGTSQDPPPAKVRRSVQKVPDPIIYDADSDE</sequence>
<accession>A0A267F7I1</accession>
<keyword evidence="3" id="KW-1185">Reference proteome</keyword>
<dbReference type="Proteomes" id="UP000215902">
    <property type="component" value="Unassembled WGS sequence"/>
</dbReference>
<protein>
    <submittedName>
        <fullName evidence="2">Uncharacterized protein</fullName>
    </submittedName>
</protein>
<comment type="caution">
    <text evidence="2">The sequence shown here is derived from an EMBL/GenBank/DDBJ whole genome shotgun (WGS) entry which is preliminary data.</text>
</comment>
<name>A0A267F7I1_9PLAT</name>
<feature type="compositionally biased region" description="Polar residues" evidence="1">
    <location>
        <begin position="111"/>
        <end position="125"/>
    </location>
</feature>
<evidence type="ECO:0000256" key="1">
    <source>
        <dbReference type="SAM" id="MobiDB-lite"/>
    </source>
</evidence>
<dbReference type="AlphaFoldDB" id="A0A267F7I1"/>
<feature type="non-terminal residue" evidence="2">
    <location>
        <position position="1"/>
    </location>
</feature>
<dbReference type="EMBL" id="NIVC01001343">
    <property type="protein sequence ID" value="PAA69164.1"/>
    <property type="molecule type" value="Genomic_DNA"/>
</dbReference>
<evidence type="ECO:0000313" key="2">
    <source>
        <dbReference type="EMBL" id="PAA69164.1"/>
    </source>
</evidence>
<proteinExistence type="predicted"/>
<feature type="region of interest" description="Disordered" evidence="1">
    <location>
        <begin position="111"/>
        <end position="197"/>
    </location>
</feature>
<feature type="compositionally biased region" description="Polar residues" evidence="1">
    <location>
        <begin position="413"/>
        <end position="429"/>
    </location>
</feature>
<gene>
    <name evidence="2" type="ORF">BOX15_Mlig021001g2</name>
</gene>
<organism evidence="2 3">
    <name type="scientific">Macrostomum lignano</name>
    <dbReference type="NCBI Taxonomy" id="282301"/>
    <lineage>
        <taxon>Eukaryota</taxon>
        <taxon>Metazoa</taxon>
        <taxon>Spiralia</taxon>
        <taxon>Lophotrochozoa</taxon>
        <taxon>Platyhelminthes</taxon>
        <taxon>Rhabditophora</taxon>
        <taxon>Macrostomorpha</taxon>
        <taxon>Macrostomida</taxon>
        <taxon>Macrostomidae</taxon>
        <taxon>Macrostomum</taxon>
    </lineage>
</organism>
<reference evidence="2 3" key="1">
    <citation type="submission" date="2017-06" db="EMBL/GenBank/DDBJ databases">
        <title>A platform for efficient transgenesis in Macrostomum lignano, a flatworm model organism for stem cell research.</title>
        <authorList>
            <person name="Berezikov E."/>
        </authorList>
    </citation>
    <scope>NUCLEOTIDE SEQUENCE [LARGE SCALE GENOMIC DNA]</scope>
    <source>
        <strain evidence="2">DV1</strain>
        <tissue evidence="2">Whole organism</tissue>
    </source>
</reference>